<evidence type="ECO:0000313" key="3">
    <source>
        <dbReference type="Proteomes" id="UP001138768"/>
    </source>
</evidence>
<keyword evidence="3" id="KW-1185">Reference proteome</keyword>
<dbReference type="GO" id="GO:0008757">
    <property type="term" value="F:S-adenosylmethionine-dependent methyltransferase activity"/>
    <property type="evidence" value="ECO:0007669"/>
    <property type="project" value="InterPro"/>
</dbReference>
<gene>
    <name evidence="2" type="ORF">CKO42_02900</name>
</gene>
<evidence type="ECO:0000313" key="2">
    <source>
        <dbReference type="EMBL" id="MBK1617420.1"/>
    </source>
</evidence>
<feature type="domain" description="Methyltransferase type 11" evidence="1">
    <location>
        <begin position="66"/>
        <end position="117"/>
    </location>
</feature>
<name>A0A9X0W5X0_9GAMM</name>
<accession>A0A9X0W5X0</accession>
<organism evidence="2 3">
    <name type="scientific">Lamprobacter modestohalophilus</name>
    <dbReference type="NCBI Taxonomy" id="1064514"/>
    <lineage>
        <taxon>Bacteria</taxon>
        <taxon>Pseudomonadati</taxon>
        <taxon>Pseudomonadota</taxon>
        <taxon>Gammaproteobacteria</taxon>
        <taxon>Chromatiales</taxon>
        <taxon>Chromatiaceae</taxon>
        <taxon>Lamprobacter</taxon>
    </lineage>
</organism>
<dbReference type="AlphaFoldDB" id="A0A9X0W5X0"/>
<dbReference type="InterPro" id="IPR013216">
    <property type="entry name" value="Methyltransf_11"/>
</dbReference>
<dbReference type="SUPFAM" id="SSF53335">
    <property type="entry name" value="S-adenosyl-L-methionine-dependent methyltransferases"/>
    <property type="match status" value="1"/>
</dbReference>
<dbReference type="CDD" id="cd02440">
    <property type="entry name" value="AdoMet_MTases"/>
    <property type="match status" value="1"/>
</dbReference>
<dbReference type="InterPro" id="IPR029063">
    <property type="entry name" value="SAM-dependent_MTases_sf"/>
</dbReference>
<evidence type="ECO:0000259" key="1">
    <source>
        <dbReference type="Pfam" id="PF08241"/>
    </source>
</evidence>
<comment type="caution">
    <text evidence="2">The sequence shown here is derived from an EMBL/GenBank/DDBJ whole genome shotgun (WGS) entry which is preliminary data.</text>
</comment>
<dbReference type="Gene3D" id="3.40.50.150">
    <property type="entry name" value="Vaccinia Virus protein VP39"/>
    <property type="match status" value="1"/>
</dbReference>
<dbReference type="Pfam" id="PF08241">
    <property type="entry name" value="Methyltransf_11"/>
    <property type="match status" value="1"/>
</dbReference>
<sequence>MNHSDQTKEIKYPRKTFRSSGKVVSDINSLLEELRKNANKGIQLGSGGSKIQGLINCDLYNSEADVKADATNLEMFDDDSIDYIESHHMIEHLSFTDTESALTEWHRVLCKGGLLVLTFPDMTSISAEWIKYSLIYPLMPHPDHLDYIVKMLVGSQEHDGMFHKNAFDIRRMSRILAKHSFRVEYTYCKYPKRPTPSRLVIARKAN</sequence>
<reference evidence="2 3" key="1">
    <citation type="journal article" date="2020" name="Microorganisms">
        <title>Osmotic Adaptation and Compatible Solute Biosynthesis of Phototrophic Bacteria as Revealed from Genome Analyses.</title>
        <authorList>
            <person name="Imhoff J.F."/>
            <person name="Rahn T."/>
            <person name="Kunzel S."/>
            <person name="Keller A."/>
            <person name="Neulinger S.C."/>
        </authorList>
    </citation>
    <scope>NUCLEOTIDE SEQUENCE [LARGE SCALE GENOMIC DNA]</scope>
    <source>
        <strain evidence="2 3">DSM 25653</strain>
    </source>
</reference>
<dbReference type="EMBL" id="NRRY01000003">
    <property type="protein sequence ID" value="MBK1617420.1"/>
    <property type="molecule type" value="Genomic_DNA"/>
</dbReference>
<dbReference type="RefSeq" id="WP_200238437.1">
    <property type="nucleotide sequence ID" value="NZ_NRRY01000003.1"/>
</dbReference>
<proteinExistence type="predicted"/>
<protein>
    <recommendedName>
        <fullName evidence="1">Methyltransferase type 11 domain-containing protein</fullName>
    </recommendedName>
</protein>
<dbReference type="Proteomes" id="UP001138768">
    <property type="component" value="Unassembled WGS sequence"/>
</dbReference>